<keyword evidence="4" id="KW-1185">Reference proteome</keyword>
<evidence type="ECO:0000259" key="1">
    <source>
        <dbReference type="SMART" id="SM00829"/>
    </source>
</evidence>
<evidence type="ECO:0000313" key="3">
    <source>
        <dbReference type="EMBL" id="CAF1077476.1"/>
    </source>
</evidence>
<accession>A0A814J0U7</accession>
<reference evidence="2" key="1">
    <citation type="submission" date="2021-02" db="EMBL/GenBank/DDBJ databases">
        <authorList>
            <person name="Nowell W R."/>
        </authorList>
    </citation>
    <scope>NUCLEOTIDE SEQUENCE</scope>
</reference>
<dbReference type="InterPro" id="IPR036291">
    <property type="entry name" value="NAD(P)-bd_dom_sf"/>
</dbReference>
<name>A0A814J0U7_9BILA</name>
<proteinExistence type="predicted"/>
<gene>
    <name evidence="3" type="ORF">BJG266_LOCUS20066</name>
    <name evidence="2" type="ORF">QVE165_LOCUS16648</name>
</gene>
<dbReference type="PANTHER" id="PTHR45033:SF2">
    <property type="entry name" value="ZINC-TYPE ALCOHOL DEHYDROGENASE-LIKE PROTEIN C1773.06C"/>
    <property type="match status" value="1"/>
</dbReference>
<evidence type="ECO:0000313" key="2">
    <source>
        <dbReference type="EMBL" id="CAF1033076.1"/>
    </source>
</evidence>
<dbReference type="Gene3D" id="3.40.50.720">
    <property type="entry name" value="NAD(P)-binding Rossmann-like Domain"/>
    <property type="match status" value="1"/>
</dbReference>
<protein>
    <recommendedName>
        <fullName evidence="1">Enoyl reductase (ER) domain-containing protein</fullName>
    </recommendedName>
</protein>
<evidence type="ECO:0000313" key="4">
    <source>
        <dbReference type="Proteomes" id="UP000663832"/>
    </source>
</evidence>
<dbReference type="GO" id="GO:0016491">
    <property type="term" value="F:oxidoreductase activity"/>
    <property type="evidence" value="ECO:0007669"/>
    <property type="project" value="InterPro"/>
</dbReference>
<dbReference type="OrthoDB" id="329835at2759"/>
<dbReference type="SMART" id="SM00829">
    <property type="entry name" value="PKS_ER"/>
    <property type="match status" value="1"/>
</dbReference>
<dbReference type="EMBL" id="CAJNOM010000094">
    <property type="protein sequence ID" value="CAF1033076.1"/>
    <property type="molecule type" value="Genomic_DNA"/>
</dbReference>
<dbReference type="Pfam" id="PF00107">
    <property type="entry name" value="ADH_zinc_N"/>
    <property type="match status" value="1"/>
</dbReference>
<dbReference type="Gene3D" id="3.90.180.10">
    <property type="entry name" value="Medium-chain alcohol dehydrogenases, catalytic domain"/>
    <property type="match status" value="1"/>
</dbReference>
<dbReference type="SUPFAM" id="SSF51735">
    <property type="entry name" value="NAD(P)-binding Rossmann-fold domains"/>
    <property type="match status" value="1"/>
</dbReference>
<sequence length="359" mass="38556">MAHRKIKMFNQEYRSTDNSGFDSLQLDKSALISQPGRGEVLIKFHAVSLNYRDLCISRGEYSMPTKPDTVPVSDGAGEVTAVGEGVRVLKVGDRVSPNFILDHLGGQLAEESLKSALGGAIDGCLRQYGVYPAVSCVKIPHCLSYEEAATLPCAALTAWNSLYGLADRKLEPGQTVLVQGTGGVALFGAQFAIAAGARVIITSSSNEKIAAVKKYLGEKNVCTINYRETPEWGKKAKELSHGGRGVNHILEVGGEKTLPQSLEALAFGGSIGIIGFVAGTDVSSSTGNGITMQILMKNANVRSVLIGSVEQFNAMNAAIEMHRIKPIVDKVFEFEDFTDAYEYLFSQKHVGKVVVKIPE</sequence>
<dbReference type="Pfam" id="PF08240">
    <property type="entry name" value="ADH_N"/>
    <property type="match status" value="1"/>
</dbReference>
<dbReference type="SUPFAM" id="SSF50129">
    <property type="entry name" value="GroES-like"/>
    <property type="match status" value="1"/>
</dbReference>
<dbReference type="InterPro" id="IPR020843">
    <property type="entry name" value="ER"/>
</dbReference>
<dbReference type="InterPro" id="IPR052711">
    <property type="entry name" value="Zinc_ADH-like"/>
</dbReference>
<dbReference type="PANTHER" id="PTHR45033">
    <property type="match status" value="1"/>
</dbReference>
<comment type="caution">
    <text evidence="2">The sequence shown here is derived from an EMBL/GenBank/DDBJ whole genome shotgun (WGS) entry which is preliminary data.</text>
</comment>
<dbReference type="Proteomes" id="UP000663832">
    <property type="component" value="Unassembled WGS sequence"/>
</dbReference>
<dbReference type="AlphaFoldDB" id="A0A814J0U7"/>
<dbReference type="CDD" id="cd08276">
    <property type="entry name" value="MDR7"/>
    <property type="match status" value="1"/>
</dbReference>
<dbReference type="InterPro" id="IPR011032">
    <property type="entry name" value="GroES-like_sf"/>
</dbReference>
<dbReference type="InterPro" id="IPR013149">
    <property type="entry name" value="ADH-like_C"/>
</dbReference>
<dbReference type="Proteomes" id="UP000663877">
    <property type="component" value="Unassembled WGS sequence"/>
</dbReference>
<organism evidence="2 4">
    <name type="scientific">Adineta steineri</name>
    <dbReference type="NCBI Taxonomy" id="433720"/>
    <lineage>
        <taxon>Eukaryota</taxon>
        <taxon>Metazoa</taxon>
        <taxon>Spiralia</taxon>
        <taxon>Gnathifera</taxon>
        <taxon>Rotifera</taxon>
        <taxon>Eurotatoria</taxon>
        <taxon>Bdelloidea</taxon>
        <taxon>Adinetida</taxon>
        <taxon>Adinetidae</taxon>
        <taxon>Adineta</taxon>
    </lineage>
</organism>
<feature type="domain" description="Enoyl reductase (ER)" evidence="1">
    <location>
        <begin position="19"/>
        <end position="355"/>
    </location>
</feature>
<dbReference type="EMBL" id="CAJNOI010000111">
    <property type="protein sequence ID" value="CAF1077476.1"/>
    <property type="molecule type" value="Genomic_DNA"/>
</dbReference>
<dbReference type="InterPro" id="IPR013154">
    <property type="entry name" value="ADH-like_N"/>
</dbReference>